<dbReference type="Proteomes" id="UP001172457">
    <property type="component" value="Chromosome 8"/>
</dbReference>
<keyword evidence="3" id="KW-1185">Reference proteome</keyword>
<accession>A0AA38SKM9</accession>
<feature type="compositionally biased region" description="Low complexity" evidence="1">
    <location>
        <begin position="15"/>
        <end position="25"/>
    </location>
</feature>
<organism evidence="2 3">
    <name type="scientific">Centaurea solstitialis</name>
    <name type="common">yellow star-thistle</name>
    <dbReference type="NCBI Taxonomy" id="347529"/>
    <lineage>
        <taxon>Eukaryota</taxon>
        <taxon>Viridiplantae</taxon>
        <taxon>Streptophyta</taxon>
        <taxon>Embryophyta</taxon>
        <taxon>Tracheophyta</taxon>
        <taxon>Spermatophyta</taxon>
        <taxon>Magnoliopsida</taxon>
        <taxon>eudicotyledons</taxon>
        <taxon>Gunneridae</taxon>
        <taxon>Pentapetalae</taxon>
        <taxon>asterids</taxon>
        <taxon>campanulids</taxon>
        <taxon>Asterales</taxon>
        <taxon>Asteraceae</taxon>
        <taxon>Carduoideae</taxon>
        <taxon>Cardueae</taxon>
        <taxon>Centaureinae</taxon>
        <taxon>Centaurea</taxon>
    </lineage>
</organism>
<protein>
    <submittedName>
        <fullName evidence="2">Uncharacterized protein</fullName>
    </submittedName>
</protein>
<gene>
    <name evidence="2" type="ORF">OSB04_030424</name>
</gene>
<dbReference type="EMBL" id="JARYMX010000008">
    <property type="protein sequence ID" value="KAJ9537691.1"/>
    <property type="molecule type" value="Genomic_DNA"/>
</dbReference>
<feature type="compositionally biased region" description="Polar residues" evidence="1">
    <location>
        <begin position="48"/>
        <end position="60"/>
    </location>
</feature>
<comment type="caution">
    <text evidence="2">The sequence shown here is derived from an EMBL/GenBank/DDBJ whole genome shotgun (WGS) entry which is preliminary data.</text>
</comment>
<dbReference type="PANTHER" id="PTHR36759:SF1">
    <property type="entry name" value="DYNEIN BETA CHAIN, CILIARY PROTEIN"/>
    <property type="match status" value="1"/>
</dbReference>
<dbReference type="PANTHER" id="PTHR36759">
    <property type="entry name" value="DYNEIN BETA CHAIN, CILIARY PROTEIN"/>
    <property type="match status" value="1"/>
</dbReference>
<evidence type="ECO:0000313" key="3">
    <source>
        <dbReference type="Proteomes" id="UP001172457"/>
    </source>
</evidence>
<feature type="region of interest" description="Disordered" evidence="1">
    <location>
        <begin position="1"/>
        <end position="68"/>
    </location>
</feature>
<evidence type="ECO:0000256" key="1">
    <source>
        <dbReference type="SAM" id="MobiDB-lite"/>
    </source>
</evidence>
<sequence length="93" mass="10215">MLPFAFRRASGRIHTSQPPSSSPTQLNKPPDHTQPLPPLSDDKLPHVSPSSDGQPRNNVDNVIEERDSQYNAMLGKMVGRIQTEPGGKLEMGE</sequence>
<name>A0AA38SKM9_9ASTR</name>
<reference evidence="2" key="1">
    <citation type="submission" date="2023-03" db="EMBL/GenBank/DDBJ databases">
        <title>Chromosome-scale reference genome and RAD-based genetic map of yellow starthistle (Centaurea solstitialis) reveal putative structural variation and QTLs associated with invader traits.</title>
        <authorList>
            <person name="Reatini B."/>
            <person name="Cang F.A."/>
            <person name="Jiang Q."/>
            <person name="Mckibben M.T.W."/>
            <person name="Barker M.S."/>
            <person name="Rieseberg L.H."/>
            <person name="Dlugosch K.M."/>
        </authorList>
    </citation>
    <scope>NUCLEOTIDE SEQUENCE</scope>
    <source>
        <strain evidence="2">CAN-66</strain>
        <tissue evidence="2">Leaf</tissue>
    </source>
</reference>
<feature type="non-terminal residue" evidence="2">
    <location>
        <position position="1"/>
    </location>
</feature>
<evidence type="ECO:0000313" key="2">
    <source>
        <dbReference type="EMBL" id="KAJ9537691.1"/>
    </source>
</evidence>
<dbReference type="AlphaFoldDB" id="A0AA38SKM9"/>
<proteinExistence type="predicted"/>